<dbReference type="Proteomes" id="UP001244207">
    <property type="component" value="Unassembled WGS sequence"/>
</dbReference>
<name>A0AAD8XJ90_GLOAC</name>
<dbReference type="RefSeq" id="XP_060366010.1">
    <property type="nucleotide sequence ID" value="XM_060502080.1"/>
</dbReference>
<dbReference type="EMBL" id="JAHMHS010000036">
    <property type="protein sequence ID" value="KAK1725955.1"/>
    <property type="molecule type" value="Genomic_DNA"/>
</dbReference>
<protein>
    <submittedName>
        <fullName evidence="1">Uncharacterized protein</fullName>
    </submittedName>
</protein>
<comment type="caution">
    <text evidence="1">The sequence shown here is derived from an EMBL/GenBank/DDBJ whole genome shotgun (WGS) entry which is preliminary data.</text>
</comment>
<sequence length="54" mass="5867">MLSIRHGNFCRIQVGSRKSLEGGIGQGRGSGVNTSNPQGERTAVVNFVPLRKLW</sequence>
<accession>A0AAD8XJ90</accession>
<evidence type="ECO:0000313" key="2">
    <source>
        <dbReference type="Proteomes" id="UP001244207"/>
    </source>
</evidence>
<dbReference type="AlphaFoldDB" id="A0AAD8XJ90"/>
<dbReference type="GeneID" id="85385979"/>
<keyword evidence="2" id="KW-1185">Reference proteome</keyword>
<proteinExistence type="predicted"/>
<reference evidence="1" key="1">
    <citation type="submission" date="2021-12" db="EMBL/GenBank/DDBJ databases">
        <title>Comparative genomics, transcriptomics and evolutionary studies reveal genomic signatures of adaptation to plant cell wall in hemibiotrophic fungi.</title>
        <authorList>
            <consortium name="DOE Joint Genome Institute"/>
            <person name="Baroncelli R."/>
            <person name="Diaz J.F."/>
            <person name="Benocci T."/>
            <person name="Peng M."/>
            <person name="Battaglia E."/>
            <person name="Haridas S."/>
            <person name="Andreopoulos W."/>
            <person name="Labutti K."/>
            <person name="Pangilinan J."/>
            <person name="Floch G.L."/>
            <person name="Makela M.R."/>
            <person name="Henrissat B."/>
            <person name="Grigoriev I.V."/>
            <person name="Crouch J.A."/>
            <person name="De Vries R.P."/>
            <person name="Sukno S.A."/>
            <person name="Thon M.R."/>
        </authorList>
    </citation>
    <scope>NUCLEOTIDE SEQUENCE</scope>
    <source>
        <strain evidence="1">CBS 112980</strain>
    </source>
</reference>
<evidence type="ECO:0000313" key="1">
    <source>
        <dbReference type="EMBL" id="KAK1725955.1"/>
    </source>
</evidence>
<gene>
    <name evidence="1" type="ORF">BDZ83DRAFT_273948</name>
</gene>
<organism evidence="1 2">
    <name type="scientific">Glomerella acutata</name>
    <name type="common">Colletotrichum acutatum</name>
    <dbReference type="NCBI Taxonomy" id="27357"/>
    <lineage>
        <taxon>Eukaryota</taxon>
        <taxon>Fungi</taxon>
        <taxon>Dikarya</taxon>
        <taxon>Ascomycota</taxon>
        <taxon>Pezizomycotina</taxon>
        <taxon>Sordariomycetes</taxon>
        <taxon>Hypocreomycetidae</taxon>
        <taxon>Glomerellales</taxon>
        <taxon>Glomerellaceae</taxon>
        <taxon>Colletotrichum</taxon>
        <taxon>Colletotrichum acutatum species complex</taxon>
    </lineage>
</organism>